<dbReference type="GeneID" id="76524518"/>
<dbReference type="EMBL" id="JAEKCB010000005">
    <property type="protein sequence ID" value="MBJ2118388.1"/>
    <property type="molecule type" value="Genomic_DNA"/>
</dbReference>
<evidence type="ECO:0000313" key="1">
    <source>
        <dbReference type="EMBL" id="CRL64868.1"/>
    </source>
</evidence>
<reference evidence="1" key="2">
    <citation type="submission" date="2015-06" db="EMBL/GenBank/DDBJ databases">
        <authorList>
            <person name="Urmite Genomes Urmite Genomes"/>
        </authorList>
    </citation>
    <scope>NUCLEOTIDE SEQUENCE [LARGE SCALE GENOMIC DNA]</scope>
    <source>
        <strain evidence="1">CSUR P1867</strain>
    </source>
</reference>
<accession>A0A0G4QG48</accession>
<dbReference type="EMBL" id="CVRY01000007">
    <property type="protein sequence ID" value="CRL64868.1"/>
    <property type="molecule type" value="Genomic_DNA"/>
</dbReference>
<organism evidence="1 3">
    <name type="scientific">Proteus penneri</name>
    <dbReference type="NCBI Taxonomy" id="102862"/>
    <lineage>
        <taxon>Bacteria</taxon>
        <taxon>Pseudomonadati</taxon>
        <taxon>Pseudomonadota</taxon>
        <taxon>Gammaproteobacteria</taxon>
        <taxon>Enterobacterales</taxon>
        <taxon>Morganellaceae</taxon>
        <taxon>Proteus</taxon>
    </lineage>
</organism>
<dbReference type="RefSeq" id="WP_072064850.1">
    <property type="nucleotide sequence ID" value="NZ_CAXOKJ010000004.1"/>
</dbReference>
<evidence type="ECO:0000313" key="4">
    <source>
        <dbReference type="Proteomes" id="UP000619976"/>
    </source>
</evidence>
<dbReference type="AlphaFoldDB" id="A0A0G4QG48"/>
<reference evidence="2 4" key="3">
    <citation type="submission" date="2020-12" db="EMBL/GenBank/DDBJ databases">
        <title>Enhanced detection system for hospital associated transmission using whole genome sequencing surveillance.</title>
        <authorList>
            <person name="Harrison L.H."/>
            <person name="Van Tyne D."/>
            <person name="Marsh J.W."/>
            <person name="Griffith M.P."/>
            <person name="Snyder D.J."/>
            <person name="Cooper V.S."/>
            <person name="Mustapha M."/>
        </authorList>
    </citation>
    <scope>NUCLEOTIDE SEQUENCE [LARGE SCALE GENOMIC DNA]</scope>
    <source>
        <strain evidence="2 4">PR00195</strain>
    </source>
</reference>
<reference evidence="3" key="1">
    <citation type="submission" date="2015-06" db="EMBL/GenBank/DDBJ databases">
        <authorList>
            <person name="Urmite Genomes"/>
        </authorList>
    </citation>
    <scope>NUCLEOTIDE SEQUENCE [LARGE SCALE GENOMIC DNA]</scope>
    <source>
        <strain evidence="3">CSUR P1867</strain>
    </source>
</reference>
<name>A0A0G4QG48_9GAMM</name>
<accession>A0A379EQS1</accession>
<gene>
    <name evidence="1" type="ORF">BN1804_03208</name>
    <name evidence="2" type="ORF">JFQ69_12045</name>
</gene>
<protein>
    <submittedName>
        <fullName evidence="1">Uncharacterized protein</fullName>
    </submittedName>
</protein>
<sequence length="79" mass="9055">MSDEDFSPEKISLNTFQQSPLTALKDNSTLLVCDDNKTPLFYCLSKEDYDALIERVMDAELAAIVLERRQNKLDELNLD</sequence>
<evidence type="ECO:0000313" key="2">
    <source>
        <dbReference type="EMBL" id="MBJ2118388.1"/>
    </source>
</evidence>
<keyword evidence="4" id="KW-1185">Reference proteome</keyword>
<dbReference type="Proteomes" id="UP000183920">
    <property type="component" value="Unassembled WGS sequence"/>
</dbReference>
<proteinExistence type="predicted"/>
<evidence type="ECO:0000313" key="3">
    <source>
        <dbReference type="Proteomes" id="UP000183920"/>
    </source>
</evidence>
<dbReference type="Proteomes" id="UP000619976">
    <property type="component" value="Unassembled WGS sequence"/>
</dbReference>